<evidence type="ECO:0000313" key="2">
    <source>
        <dbReference type="EMBL" id="CAI3992712.1"/>
    </source>
</evidence>
<evidence type="ECO:0000313" key="3">
    <source>
        <dbReference type="EMBL" id="CAL4780024.1"/>
    </source>
</evidence>
<sequence length="114" mass="13202">MQGWVSDIPSSCSKSSNPSCGWQRPWLSDRVADGYGSSERAISFSEKMQVFVQHVEHFPEELEEQIEKRRKQMESRQQEEMFQVAQDFEGVKSRRSKPCLLMSKTLRCANVISI</sequence>
<protein>
    <submittedName>
        <fullName evidence="2">Uncharacterized protein</fullName>
    </submittedName>
</protein>
<dbReference type="EMBL" id="CAMXCT030001746">
    <property type="protein sequence ID" value="CAL4780024.1"/>
    <property type="molecule type" value="Genomic_DNA"/>
</dbReference>
<proteinExistence type="predicted"/>
<reference evidence="3 4" key="2">
    <citation type="submission" date="2024-05" db="EMBL/GenBank/DDBJ databases">
        <authorList>
            <person name="Chen Y."/>
            <person name="Shah S."/>
            <person name="Dougan E. K."/>
            <person name="Thang M."/>
            <person name="Chan C."/>
        </authorList>
    </citation>
    <scope>NUCLEOTIDE SEQUENCE [LARGE SCALE GENOMIC DNA]</scope>
</reference>
<comment type="caution">
    <text evidence="2">The sequence shown here is derived from an EMBL/GenBank/DDBJ whole genome shotgun (WGS) entry which is preliminary data.</text>
</comment>
<feature type="region of interest" description="Disordered" evidence="1">
    <location>
        <begin position="1"/>
        <end position="21"/>
    </location>
</feature>
<name>A0A9P1CKH1_9DINO</name>
<dbReference type="EMBL" id="CAMXCT010001746">
    <property type="protein sequence ID" value="CAI3992712.1"/>
    <property type="molecule type" value="Genomic_DNA"/>
</dbReference>
<dbReference type="Proteomes" id="UP001152797">
    <property type="component" value="Unassembled WGS sequence"/>
</dbReference>
<gene>
    <name evidence="2" type="ORF">C1SCF055_LOCUS19515</name>
</gene>
<feature type="compositionally biased region" description="Low complexity" evidence="1">
    <location>
        <begin position="1"/>
        <end position="20"/>
    </location>
</feature>
<accession>A0A9P1CKH1</accession>
<evidence type="ECO:0000256" key="1">
    <source>
        <dbReference type="SAM" id="MobiDB-lite"/>
    </source>
</evidence>
<organism evidence="2">
    <name type="scientific">Cladocopium goreaui</name>
    <dbReference type="NCBI Taxonomy" id="2562237"/>
    <lineage>
        <taxon>Eukaryota</taxon>
        <taxon>Sar</taxon>
        <taxon>Alveolata</taxon>
        <taxon>Dinophyceae</taxon>
        <taxon>Suessiales</taxon>
        <taxon>Symbiodiniaceae</taxon>
        <taxon>Cladocopium</taxon>
    </lineage>
</organism>
<dbReference type="AlphaFoldDB" id="A0A9P1CKH1"/>
<reference evidence="2" key="1">
    <citation type="submission" date="2022-10" db="EMBL/GenBank/DDBJ databases">
        <authorList>
            <person name="Chen Y."/>
            <person name="Dougan E. K."/>
            <person name="Chan C."/>
            <person name="Rhodes N."/>
            <person name="Thang M."/>
        </authorList>
    </citation>
    <scope>NUCLEOTIDE SEQUENCE</scope>
</reference>
<evidence type="ECO:0000313" key="4">
    <source>
        <dbReference type="Proteomes" id="UP001152797"/>
    </source>
</evidence>
<dbReference type="EMBL" id="CAMXCT020001746">
    <property type="protein sequence ID" value="CAL1146087.1"/>
    <property type="molecule type" value="Genomic_DNA"/>
</dbReference>
<keyword evidence="4" id="KW-1185">Reference proteome</keyword>